<reference evidence="1" key="1">
    <citation type="submission" date="2013-08" db="EMBL/GenBank/DDBJ databases">
        <title>Gene expansion shapes genome architecture in the human pathogen Lichtheimia corymbifera: an evolutionary genomics analysis in the ancient terrestrial Mucorales (Mucoromycotina).</title>
        <authorList>
            <person name="Schwartze V.U."/>
            <person name="Winter S."/>
            <person name="Shelest E."/>
            <person name="Marcet-Houben M."/>
            <person name="Horn F."/>
            <person name="Wehner S."/>
            <person name="Hoffmann K."/>
            <person name="Riege K."/>
            <person name="Sammeth M."/>
            <person name="Nowrousian M."/>
            <person name="Valiante V."/>
            <person name="Linde J."/>
            <person name="Jacobsen I.D."/>
            <person name="Marz M."/>
            <person name="Brakhage A.A."/>
            <person name="Gabaldon T."/>
            <person name="Bocker S."/>
            <person name="Voigt K."/>
        </authorList>
    </citation>
    <scope>NUCLEOTIDE SEQUENCE [LARGE SCALE GENOMIC DNA]</scope>
    <source>
        <strain evidence="1">FSU 9682</strain>
    </source>
</reference>
<evidence type="ECO:0000313" key="1">
    <source>
        <dbReference type="EMBL" id="CDH58125.1"/>
    </source>
</evidence>
<keyword evidence="2" id="KW-1185">Reference proteome</keyword>
<dbReference type="VEuPathDB" id="FungiDB:LCOR_09002.1"/>
<accession>A0A068S818</accession>
<gene>
    <name evidence="1" type="ORF">LCOR_09002.1</name>
</gene>
<dbReference type="Proteomes" id="UP000027586">
    <property type="component" value="Unassembled WGS sequence"/>
</dbReference>
<dbReference type="EMBL" id="CBTN010000053">
    <property type="protein sequence ID" value="CDH58125.1"/>
    <property type="molecule type" value="Genomic_DNA"/>
</dbReference>
<organism evidence="1 2">
    <name type="scientific">Lichtheimia corymbifera JMRC:FSU:9682</name>
    <dbReference type="NCBI Taxonomy" id="1263082"/>
    <lineage>
        <taxon>Eukaryota</taxon>
        <taxon>Fungi</taxon>
        <taxon>Fungi incertae sedis</taxon>
        <taxon>Mucoromycota</taxon>
        <taxon>Mucoromycotina</taxon>
        <taxon>Mucoromycetes</taxon>
        <taxon>Mucorales</taxon>
        <taxon>Lichtheimiaceae</taxon>
        <taxon>Lichtheimia</taxon>
    </lineage>
</organism>
<dbReference type="AlphaFoldDB" id="A0A068S818"/>
<evidence type="ECO:0000313" key="2">
    <source>
        <dbReference type="Proteomes" id="UP000027586"/>
    </source>
</evidence>
<protein>
    <submittedName>
        <fullName evidence="1">Uncharacterized protein</fullName>
    </submittedName>
</protein>
<proteinExistence type="predicted"/>
<name>A0A068S818_9FUNG</name>
<sequence>MMEYHNRGNPSREYDAVQRFKSWISALDVVLPVSGIQLRETTRYNWDDAALSTGATRLGCLFTTYSASYPEDGKKEMFRQPYRHSIAL</sequence>
<comment type="caution">
    <text evidence="1">The sequence shown here is derived from an EMBL/GenBank/DDBJ whole genome shotgun (WGS) entry which is preliminary data.</text>
</comment>